<comment type="similarity">
    <text evidence="1">Belongs to the AfsR/DnrI/RedD regulatory family.</text>
</comment>
<dbReference type="PRINTS" id="PR00364">
    <property type="entry name" value="DISEASERSIST"/>
</dbReference>
<dbReference type="PROSITE" id="PS51755">
    <property type="entry name" value="OMPR_PHOB"/>
    <property type="match status" value="1"/>
</dbReference>
<gene>
    <name evidence="5" type="ORF">ACTOB_001544</name>
</gene>
<feature type="DNA-binding region" description="OmpR/PhoB-type" evidence="3">
    <location>
        <begin position="1"/>
        <end position="90"/>
    </location>
</feature>
<dbReference type="InterPro" id="IPR027417">
    <property type="entry name" value="P-loop_NTPase"/>
</dbReference>
<dbReference type="InterPro" id="IPR016032">
    <property type="entry name" value="Sig_transdc_resp-reg_C-effctor"/>
</dbReference>
<dbReference type="SMART" id="SM00862">
    <property type="entry name" value="Trans_reg_C"/>
    <property type="match status" value="1"/>
</dbReference>
<dbReference type="SUPFAM" id="SSF52540">
    <property type="entry name" value="P-loop containing nucleoside triphosphate hydrolases"/>
    <property type="match status" value="1"/>
</dbReference>
<dbReference type="Gene3D" id="1.10.10.10">
    <property type="entry name" value="Winged helix-like DNA-binding domain superfamily/Winged helix DNA-binding domain"/>
    <property type="match status" value="1"/>
</dbReference>
<keyword evidence="6" id="KW-1185">Reference proteome</keyword>
<dbReference type="InterPro" id="IPR001867">
    <property type="entry name" value="OmpR/PhoB-type_DNA-bd"/>
</dbReference>
<dbReference type="SMART" id="SM01043">
    <property type="entry name" value="BTAD"/>
    <property type="match status" value="1"/>
</dbReference>
<dbReference type="InterPro" id="IPR005158">
    <property type="entry name" value="BTAD"/>
</dbReference>
<protein>
    <submittedName>
        <fullName evidence="5">BTAD domain-containing putative transcriptional regulator</fullName>
    </submittedName>
</protein>
<feature type="domain" description="OmpR/PhoB-type" evidence="4">
    <location>
        <begin position="1"/>
        <end position="90"/>
    </location>
</feature>
<dbReference type="EMBL" id="CP126980">
    <property type="protein sequence ID" value="WIM97976.1"/>
    <property type="molecule type" value="Genomic_DNA"/>
</dbReference>
<reference evidence="5 6" key="1">
    <citation type="submission" date="2023-06" db="EMBL/GenBank/DDBJ databases">
        <authorList>
            <person name="Yushchuk O."/>
            <person name="Binda E."/>
            <person name="Ruckert-Reed C."/>
            <person name="Fedorenko V."/>
            <person name="Kalinowski J."/>
            <person name="Marinelli F."/>
        </authorList>
    </citation>
    <scope>NUCLEOTIDE SEQUENCE [LARGE SCALE GENOMIC DNA]</scope>
    <source>
        <strain evidence="5 6">NRRL 3884</strain>
    </source>
</reference>
<dbReference type="InterPro" id="IPR049052">
    <property type="entry name" value="nSTAND1"/>
</dbReference>
<sequence>MDIGVLGPLELRSGTGELVPITGTRLRTLMILLALDANRTVSADRLIDGIWGDKTPAAATNALQALVSRLRRTAPELRVEATPTGYRLTIDPQNIDIYRFENSGSPGDALRLWRGDPEFPDIAAAEAARLRHLHLTTKKAWLTAEMAHRDVVPDLEALLAEHPLDEPLAALLIRALRHNGSPARALDAFDRIRRRLADELGTDPSPELAHLHLELLAEEPPRGNLPTELSSFVGREADISAVRALLGEHRLVTLTGPGGSGKTRLSVEAGGRLPGPVWRAELAPVRDPAELPQAVLTALHPREQVLLGSSRDPLTRLRDAVASREMVLVLDNCEHLIEAAAEVADVLLRAAPGLRVLATSREPLGIPGEALYPVEPLESPPPDADVATAAGFPAVRLLLDRAAGFTLSDGTVAHVVRICRALDGMPLAIELAAARLRTLPAAVLADRLADRFRLLTGGSRTALPRHQTLRAVVDWSWDLLGEPERRLWRRLAAFPGGAGVPAVEQVCDADLDLLGALVDKSLLVLGPDGRYRMLETIREYGLERLAEAGETESMRVAIAGWLLDRAREAEPHLRGAGQLTWMARLRAEHDNLHAAVRAAIAAGDKATAVALVASLGWYWWLCGHRVEGTSLCLDALALDGEADRQELALAHTLAALNGVEGPLGFAEVRESFRRALELIEPSPDSHPGLRLVVPMAALYTSPEQDRVIALSQALYDDPDPWLRAIARMIVGQVRLNFGEPAEVAEADLAAALAGFRAVGDRWGIAFTLSALADLTAARGDFARAVGWQQEAVALVEEVGVQEDLPQLSAKMAHQMWLAGDREAAHQTLRRARRQALDAGVPEVMGSVLHASASIARDEGRLDDARREIARAVELIAHSTLAPQFRAIAASAQGLIEGAAGRLAEARARHREALEVAAGTLDSPVIAQVLVGIADLARRENDPARAAYLLGAAVAVRGAADRTVQDADRVEREARAALGDAGFEAAFRRGDGFDLTRDAQDVFGTP</sequence>
<dbReference type="PANTHER" id="PTHR47691:SF3">
    <property type="entry name" value="HTH-TYPE TRANSCRIPTIONAL REGULATOR RV0890C-RELATED"/>
    <property type="match status" value="1"/>
</dbReference>
<evidence type="ECO:0000256" key="2">
    <source>
        <dbReference type="ARBA" id="ARBA00023125"/>
    </source>
</evidence>
<dbReference type="InterPro" id="IPR036388">
    <property type="entry name" value="WH-like_DNA-bd_sf"/>
</dbReference>
<accession>A0ABY8WJB4</accession>
<evidence type="ECO:0000259" key="4">
    <source>
        <dbReference type="PROSITE" id="PS51755"/>
    </source>
</evidence>
<dbReference type="PANTHER" id="PTHR47691">
    <property type="entry name" value="REGULATOR-RELATED"/>
    <property type="match status" value="1"/>
</dbReference>
<dbReference type="SUPFAM" id="SSF46894">
    <property type="entry name" value="C-terminal effector domain of the bipartite response regulators"/>
    <property type="match status" value="1"/>
</dbReference>
<dbReference type="Pfam" id="PF00486">
    <property type="entry name" value="Trans_reg_C"/>
    <property type="match status" value="1"/>
</dbReference>
<evidence type="ECO:0000256" key="3">
    <source>
        <dbReference type="PROSITE-ProRule" id="PRU01091"/>
    </source>
</evidence>
<dbReference type="Gene3D" id="1.25.40.10">
    <property type="entry name" value="Tetratricopeptide repeat domain"/>
    <property type="match status" value="3"/>
</dbReference>
<evidence type="ECO:0000313" key="5">
    <source>
        <dbReference type="EMBL" id="WIM97976.1"/>
    </source>
</evidence>
<dbReference type="Pfam" id="PF20703">
    <property type="entry name" value="nSTAND1"/>
    <property type="match status" value="1"/>
</dbReference>
<name>A0ABY8WJB4_9ACTN</name>
<dbReference type="Proteomes" id="UP001240150">
    <property type="component" value="Chromosome"/>
</dbReference>
<dbReference type="RefSeq" id="WP_284919369.1">
    <property type="nucleotide sequence ID" value="NZ_CP126980.1"/>
</dbReference>
<dbReference type="SUPFAM" id="SSF48452">
    <property type="entry name" value="TPR-like"/>
    <property type="match status" value="2"/>
</dbReference>
<proteinExistence type="inferred from homology"/>
<keyword evidence="2 3" id="KW-0238">DNA-binding</keyword>
<evidence type="ECO:0000313" key="6">
    <source>
        <dbReference type="Proteomes" id="UP001240150"/>
    </source>
</evidence>
<organism evidence="5 6">
    <name type="scientific">Actinoplanes oblitus</name>
    <dbReference type="NCBI Taxonomy" id="3040509"/>
    <lineage>
        <taxon>Bacteria</taxon>
        <taxon>Bacillati</taxon>
        <taxon>Actinomycetota</taxon>
        <taxon>Actinomycetes</taxon>
        <taxon>Micromonosporales</taxon>
        <taxon>Micromonosporaceae</taxon>
        <taxon>Actinoplanes</taxon>
    </lineage>
</organism>
<evidence type="ECO:0000256" key="1">
    <source>
        <dbReference type="ARBA" id="ARBA00005820"/>
    </source>
</evidence>
<dbReference type="Pfam" id="PF03704">
    <property type="entry name" value="BTAD"/>
    <property type="match status" value="1"/>
</dbReference>
<dbReference type="InterPro" id="IPR011990">
    <property type="entry name" value="TPR-like_helical_dom_sf"/>
</dbReference>